<name>A0A1W2G910_REIFA</name>
<evidence type="ECO:0000313" key="1">
    <source>
        <dbReference type="EMBL" id="SMD32984.1"/>
    </source>
</evidence>
<evidence type="ECO:0008006" key="3">
    <source>
        <dbReference type="Google" id="ProtNLM"/>
    </source>
</evidence>
<proteinExistence type="predicted"/>
<gene>
    <name evidence="1" type="ORF">SAMN04488029_1345</name>
</gene>
<dbReference type="STRING" id="692418.SAMN04488029_1345"/>
<dbReference type="AlphaFoldDB" id="A0A1W2G910"/>
<reference evidence="1 2" key="1">
    <citation type="submission" date="2017-04" db="EMBL/GenBank/DDBJ databases">
        <authorList>
            <person name="Afonso C.L."/>
            <person name="Miller P.J."/>
            <person name="Scott M.A."/>
            <person name="Spackman E."/>
            <person name="Goraichik I."/>
            <person name="Dimitrov K.M."/>
            <person name="Suarez D.L."/>
            <person name="Swayne D.E."/>
        </authorList>
    </citation>
    <scope>NUCLEOTIDE SEQUENCE [LARGE SCALE GENOMIC DNA]</scope>
    <source>
        <strain evidence="1 2">DSM 26133</strain>
    </source>
</reference>
<evidence type="ECO:0000313" key="2">
    <source>
        <dbReference type="Proteomes" id="UP000192472"/>
    </source>
</evidence>
<accession>A0A1W2G910</accession>
<keyword evidence="2" id="KW-1185">Reference proteome</keyword>
<sequence>MTQCGTKDINRSFSSDQTNRLLSADAEKAWILVSRIENGENVYNDCLENNSLTFVHATTEDSLYVLGRATNCGSTTTIDTLYKAKYTLDANDNEIFQNTISLTDESHQSIESIQVGELTSSILKVSYTANGRAIQESYSY</sequence>
<dbReference type="RefSeq" id="WP_084371616.1">
    <property type="nucleotide sequence ID" value="NZ_FWYF01000001.1"/>
</dbReference>
<dbReference type="EMBL" id="FWYF01000001">
    <property type="protein sequence ID" value="SMD32984.1"/>
    <property type="molecule type" value="Genomic_DNA"/>
</dbReference>
<dbReference type="OrthoDB" id="982850at2"/>
<organism evidence="1 2">
    <name type="scientific">Reichenbachiella faecimaris</name>
    <dbReference type="NCBI Taxonomy" id="692418"/>
    <lineage>
        <taxon>Bacteria</taxon>
        <taxon>Pseudomonadati</taxon>
        <taxon>Bacteroidota</taxon>
        <taxon>Cytophagia</taxon>
        <taxon>Cytophagales</taxon>
        <taxon>Reichenbachiellaceae</taxon>
        <taxon>Reichenbachiella</taxon>
    </lineage>
</organism>
<protein>
    <recommendedName>
        <fullName evidence="3">Lipocalin-like domain-containing protein</fullName>
    </recommendedName>
</protein>
<dbReference type="Proteomes" id="UP000192472">
    <property type="component" value="Unassembled WGS sequence"/>
</dbReference>